<proteinExistence type="predicted"/>
<dbReference type="SUPFAM" id="SSF52047">
    <property type="entry name" value="RNI-like"/>
    <property type="match status" value="1"/>
</dbReference>
<dbReference type="InterPro" id="IPR001611">
    <property type="entry name" value="Leu-rich_rpt"/>
</dbReference>
<accession>A0A9P6SYU5</accession>
<comment type="caution">
    <text evidence="2">The sequence shown here is derived from an EMBL/GenBank/DDBJ whole genome shotgun (WGS) entry which is preliminary data.</text>
</comment>
<gene>
    <name evidence="2" type="primary">RNH1</name>
    <name evidence="2" type="ORF">BGZ80_000261</name>
</gene>
<dbReference type="OrthoDB" id="333024at2759"/>
<reference evidence="2" key="1">
    <citation type="journal article" date="2020" name="Fungal Divers.">
        <title>Resolving the Mortierellaceae phylogeny through synthesis of multi-gene phylogenetics and phylogenomics.</title>
        <authorList>
            <person name="Vandepol N."/>
            <person name="Liber J."/>
            <person name="Desiro A."/>
            <person name="Na H."/>
            <person name="Kennedy M."/>
            <person name="Barry K."/>
            <person name="Grigoriev I.V."/>
            <person name="Miller A.N."/>
            <person name="O'Donnell K."/>
            <person name="Stajich J.E."/>
            <person name="Bonito G."/>
        </authorList>
    </citation>
    <scope>NUCLEOTIDE SEQUENCE</scope>
    <source>
        <strain evidence="2">NRRL 2769</strain>
    </source>
</reference>
<protein>
    <submittedName>
        <fullName evidence="2">RNA-DNA hybrid ribonuclease</fullName>
    </submittedName>
</protein>
<dbReference type="Gene3D" id="3.80.10.10">
    <property type="entry name" value="Ribonuclease Inhibitor"/>
    <property type="match status" value="2"/>
</dbReference>
<dbReference type="EMBL" id="JAAAID010001049">
    <property type="protein sequence ID" value="KAG0012017.1"/>
    <property type="molecule type" value="Genomic_DNA"/>
</dbReference>
<evidence type="ECO:0000313" key="3">
    <source>
        <dbReference type="Proteomes" id="UP000703661"/>
    </source>
</evidence>
<evidence type="ECO:0000256" key="1">
    <source>
        <dbReference type="SAM" id="MobiDB-lite"/>
    </source>
</evidence>
<evidence type="ECO:0000313" key="2">
    <source>
        <dbReference type="EMBL" id="KAG0012017.1"/>
    </source>
</evidence>
<organism evidence="2 3">
    <name type="scientific">Entomortierella chlamydospora</name>
    <dbReference type="NCBI Taxonomy" id="101097"/>
    <lineage>
        <taxon>Eukaryota</taxon>
        <taxon>Fungi</taxon>
        <taxon>Fungi incertae sedis</taxon>
        <taxon>Mucoromycota</taxon>
        <taxon>Mortierellomycotina</taxon>
        <taxon>Mortierellomycetes</taxon>
        <taxon>Mortierellales</taxon>
        <taxon>Mortierellaceae</taxon>
        <taxon>Entomortierella</taxon>
    </lineage>
</organism>
<feature type="region of interest" description="Disordered" evidence="1">
    <location>
        <begin position="727"/>
        <end position="751"/>
    </location>
</feature>
<dbReference type="InterPro" id="IPR032675">
    <property type="entry name" value="LRR_dom_sf"/>
</dbReference>
<feature type="region of interest" description="Disordered" evidence="1">
    <location>
        <begin position="264"/>
        <end position="291"/>
    </location>
</feature>
<dbReference type="PANTHER" id="PTHR24114:SF2">
    <property type="entry name" value="F-BOX DOMAIN-CONTAINING PROTEIN-RELATED"/>
    <property type="match status" value="1"/>
</dbReference>
<dbReference type="PROSITE" id="PS51450">
    <property type="entry name" value="LRR"/>
    <property type="match status" value="2"/>
</dbReference>
<dbReference type="Proteomes" id="UP000703661">
    <property type="component" value="Unassembled WGS sequence"/>
</dbReference>
<dbReference type="AlphaFoldDB" id="A0A9P6SYU5"/>
<name>A0A9P6SYU5_9FUNG</name>
<sequence length="966" mass="105608">MTPSSPGTSSSHSDVHNQHVISDSVALSEDDQVGQYRDDIALHTQMQLQLYLEDIEEAEAQAEVDVALAASLDALDPLEYHPSGHFANSVSPDIIPSDTVSAELTAESFQQQMRSLESSVLAAAAVSATAQSFPLDMNINLMQDGLALEHGAMHDLQDEMDDDDEECLPPSETKYILYDDHVSPVSIREALVILNGDLAENRSRYPSHSHLDHPDHDRESPIYSTLSSTLNTNKAALHDERDDDDDNDNDYNFHIRQYEDANGVHSHGAAQGHSSTLGLPSPPPGIKGDFLDQGDLQGRPIRYGPDISLNLAGNVISPITVHELFFSYFYSSLVYLNLWDTNLGTWGAQAVGGLMADSACRIQYLNLGCNRLGFEGIVQLAGLYKNSSLVELDLSENRLGPKSVHSLQQTMVRLQKSKVCNIRRLNLSNNKINDVGCISIAKIILGTSLTHLDLSFNNISDWGASTILAAFESNDLSLKNINLEANPLSFAGGVDICKILALPQSRITHLDLRGAKVTDVGIPYLAEALKSHQCPIVSLNLYDCQLTDTGILKLAIKLSVNKSLRVLGLGSNCIGDMGILALSQGLHLNSHLEELDLGENDIALSRAGLEALISAMRTNTSLVYLNVDIDGHPHAVTRDSNDAGEAYHGFESQTAYQHPQYPQSELQQQQQSPAGVFTNVNSLGFLVAPSGVHVGEVLAPTHAALAQPLQIPSLAPYNHTPALPNPHAPFHNQSYPQGFHPQAPGQQNGRDMERERGQILLALTTLRTYVRHNFRRTARMHSLCFEILVTARVLMFAKDAGIFSLPQSSSLPSPSAPRKNEDGIVAHDVGAPGLKSNQGASFPMIPIQTGLPTPPLLNETATELGTPLVLQDDFGGSDCKGSKEAYPEQITVTTPRPRGTLAGLPWEIKEMILRSLDPNGLLSEKQFQAIMHYSASNWETVRQPWERWGEIREAILEKTHCYYYEP</sequence>
<dbReference type="PANTHER" id="PTHR24114">
    <property type="entry name" value="LEUCINE RICH REPEAT FAMILY PROTEIN"/>
    <property type="match status" value="1"/>
</dbReference>
<keyword evidence="3" id="KW-1185">Reference proteome</keyword>
<dbReference type="InterPro" id="IPR052394">
    <property type="entry name" value="LRR-containing"/>
</dbReference>
<dbReference type="Pfam" id="PF13516">
    <property type="entry name" value="LRR_6"/>
    <property type="match status" value="6"/>
</dbReference>
<dbReference type="SMART" id="SM00368">
    <property type="entry name" value="LRR_RI"/>
    <property type="match status" value="10"/>
</dbReference>